<dbReference type="EMBL" id="JACJIJ010000001">
    <property type="protein sequence ID" value="MBA9050940.1"/>
    <property type="molecule type" value="Genomic_DNA"/>
</dbReference>
<sequence length="81" mass="7864">MDRPGAVLLIRRLAALTGVLTLASAGAAHAGGDPSVGAVKCQVVKVCAAVETGGSGGQAGRLTEARQADVQVAVGEVQVVG</sequence>
<feature type="signal peptide" evidence="1">
    <location>
        <begin position="1"/>
        <end position="30"/>
    </location>
</feature>
<accession>A0A7W3RII3</accession>
<organism evidence="2 3">
    <name type="scientific">Streptomyces murinus</name>
    <dbReference type="NCBI Taxonomy" id="33900"/>
    <lineage>
        <taxon>Bacteria</taxon>
        <taxon>Bacillati</taxon>
        <taxon>Actinomycetota</taxon>
        <taxon>Actinomycetes</taxon>
        <taxon>Kitasatosporales</taxon>
        <taxon>Streptomycetaceae</taxon>
        <taxon>Streptomyces</taxon>
    </lineage>
</organism>
<evidence type="ECO:0000256" key="1">
    <source>
        <dbReference type="SAM" id="SignalP"/>
    </source>
</evidence>
<proteinExistence type="predicted"/>
<dbReference type="Proteomes" id="UP000577386">
    <property type="component" value="Unassembled WGS sequence"/>
</dbReference>
<keyword evidence="1" id="KW-0732">Signal</keyword>
<feature type="chain" id="PRO_5030836109" evidence="1">
    <location>
        <begin position="31"/>
        <end position="81"/>
    </location>
</feature>
<dbReference type="RefSeq" id="WP_259408590.1">
    <property type="nucleotide sequence ID" value="NZ_BAAAHW010000016.1"/>
</dbReference>
<keyword evidence="3" id="KW-1185">Reference proteome</keyword>
<dbReference type="AlphaFoldDB" id="A0A7W3RII3"/>
<reference evidence="2 3" key="1">
    <citation type="submission" date="2020-08" db="EMBL/GenBank/DDBJ databases">
        <title>Sequencing the genomes of 1000 actinobacteria strains.</title>
        <authorList>
            <person name="Klenk H.-P."/>
        </authorList>
    </citation>
    <scope>NUCLEOTIDE SEQUENCE [LARGE SCALE GENOMIC DNA]</scope>
    <source>
        <strain evidence="2 3">DSM 41827</strain>
    </source>
</reference>
<protein>
    <submittedName>
        <fullName evidence="2">Uncharacterized protein</fullName>
    </submittedName>
</protein>
<evidence type="ECO:0000313" key="2">
    <source>
        <dbReference type="EMBL" id="MBA9050940.1"/>
    </source>
</evidence>
<gene>
    <name evidence="2" type="ORF">HDA42_000115</name>
</gene>
<name>A0A7W3RII3_STRMR</name>
<evidence type="ECO:0000313" key="3">
    <source>
        <dbReference type="Proteomes" id="UP000577386"/>
    </source>
</evidence>
<comment type="caution">
    <text evidence="2">The sequence shown here is derived from an EMBL/GenBank/DDBJ whole genome shotgun (WGS) entry which is preliminary data.</text>
</comment>